<gene>
    <name evidence="5" type="ORF">Vbra_15051</name>
</gene>
<feature type="repeat" description="WD" evidence="3">
    <location>
        <begin position="50"/>
        <end position="90"/>
    </location>
</feature>
<evidence type="ECO:0000256" key="2">
    <source>
        <dbReference type="ARBA" id="ARBA00022737"/>
    </source>
</evidence>
<keyword evidence="1 3" id="KW-0853">WD repeat</keyword>
<dbReference type="InterPro" id="IPR001680">
    <property type="entry name" value="WD40_rpt"/>
</dbReference>
<dbReference type="InterPro" id="IPR036322">
    <property type="entry name" value="WD40_repeat_dom_sf"/>
</dbReference>
<accession>A0A0G4FC92</accession>
<evidence type="ECO:0000313" key="5">
    <source>
        <dbReference type="EMBL" id="CEM10818.1"/>
    </source>
</evidence>
<name>A0A0G4FC92_VITBC</name>
<feature type="repeat" description="WD" evidence="3">
    <location>
        <begin position="135"/>
        <end position="176"/>
    </location>
</feature>
<dbReference type="PROSITE" id="PS00678">
    <property type="entry name" value="WD_REPEATS_1"/>
    <property type="match status" value="1"/>
</dbReference>
<dbReference type="InterPro" id="IPR019775">
    <property type="entry name" value="WD40_repeat_CS"/>
</dbReference>
<evidence type="ECO:0000256" key="1">
    <source>
        <dbReference type="ARBA" id="ARBA00022574"/>
    </source>
</evidence>
<dbReference type="InterPro" id="IPR015943">
    <property type="entry name" value="WD40/YVTN_repeat-like_dom_sf"/>
</dbReference>
<dbReference type="VEuPathDB" id="CryptoDB:Vbra_15051"/>
<reference evidence="5 6" key="1">
    <citation type="submission" date="2014-11" db="EMBL/GenBank/DDBJ databases">
        <authorList>
            <person name="Zhu J."/>
            <person name="Qi W."/>
            <person name="Song R."/>
        </authorList>
    </citation>
    <scope>NUCLEOTIDE SEQUENCE [LARGE SCALE GENOMIC DNA]</scope>
</reference>
<dbReference type="PROSITE" id="PS50294">
    <property type="entry name" value="WD_REPEATS_REGION"/>
    <property type="match status" value="3"/>
</dbReference>
<dbReference type="InParanoid" id="A0A0G4FC92"/>
<protein>
    <recommendedName>
        <fullName evidence="7">Anaphase-promoting complex subunit 4 WD40 domain-containing protein</fullName>
    </recommendedName>
</protein>
<dbReference type="Proteomes" id="UP000041254">
    <property type="component" value="Unassembled WGS sequence"/>
</dbReference>
<dbReference type="SUPFAM" id="SSF50978">
    <property type="entry name" value="WD40 repeat-like"/>
    <property type="match status" value="1"/>
</dbReference>
<dbReference type="EMBL" id="CDMY01000405">
    <property type="protein sequence ID" value="CEM10818.1"/>
    <property type="molecule type" value="Genomic_DNA"/>
</dbReference>
<dbReference type="AlphaFoldDB" id="A0A0G4FC92"/>
<evidence type="ECO:0000256" key="3">
    <source>
        <dbReference type="PROSITE-ProRule" id="PRU00221"/>
    </source>
</evidence>
<keyword evidence="6" id="KW-1185">Reference proteome</keyword>
<dbReference type="PhylomeDB" id="A0A0G4FC92"/>
<feature type="coiled-coil region" evidence="4">
    <location>
        <begin position="353"/>
        <end position="390"/>
    </location>
</feature>
<dbReference type="Gene3D" id="2.130.10.10">
    <property type="entry name" value="YVTN repeat-like/Quinoprotein amine dehydrogenase"/>
    <property type="match status" value="2"/>
</dbReference>
<dbReference type="PANTHER" id="PTHR44156">
    <property type="entry name" value="SUPERNUMERARY LIMBS, ISOFORM B-RELATED"/>
    <property type="match status" value="1"/>
</dbReference>
<proteinExistence type="predicted"/>
<evidence type="ECO:0008006" key="7">
    <source>
        <dbReference type="Google" id="ProtNLM"/>
    </source>
</evidence>
<evidence type="ECO:0000256" key="4">
    <source>
        <dbReference type="SAM" id="Coils"/>
    </source>
</evidence>
<dbReference type="SMART" id="SM00320">
    <property type="entry name" value="WD40"/>
    <property type="match status" value="7"/>
</dbReference>
<dbReference type="OrthoDB" id="270584at2759"/>
<feature type="repeat" description="WD" evidence="3">
    <location>
        <begin position="288"/>
        <end position="329"/>
    </location>
</feature>
<dbReference type="STRING" id="1169540.A0A0G4FC92"/>
<dbReference type="CDD" id="cd00200">
    <property type="entry name" value="WD40"/>
    <property type="match status" value="1"/>
</dbReference>
<dbReference type="InterPro" id="IPR053299">
    <property type="entry name" value="ASTRA_WD_repeat"/>
</dbReference>
<sequence>MASEEGVERVVEKQPISWNKQTSIDYMELTEDRSAGHALAAPIVEATKVYRGHEDAVDSVRWLDQTSFITGSHDHSLKVWDSTSGECVKTLKGSTEGIYNVDVSNDRKLFLTCSAGKSKNAAVWDAHKATLLRHLDGHPSAVYHGAFAPTNTHTITGGKDGSVRVHDVNVSKPVVALQPHSDVVECCRFCMGDVREDGTAAPSKGSGPSPSTNLIATASRDGSIMVMDLGADRGSGAFRIKEAHGGKYVYALLMINPTTIISAGGDYLIRKFDLRMLGPEGNRPSLVYVGHSSPVRSLTVSQDYTRFVSTCADGSARLWKVDEKRVLFKRKHSIEDRVGLAQKLLAKEERKYAQGQEVDIEHLKKLRADLEDLQKRQSELESHLSSLTDVQKIGADMMFAGHKDLVSDCSLETVSDGKALLLTSSWDQTVRLWNVPLE</sequence>
<keyword evidence="2" id="KW-0677">Repeat</keyword>
<organism evidence="5 6">
    <name type="scientific">Vitrella brassicaformis (strain CCMP3155)</name>
    <dbReference type="NCBI Taxonomy" id="1169540"/>
    <lineage>
        <taxon>Eukaryota</taxon>
        <taxon>Sar</taxon>
        <taxon>Alveolata</taxon>
        <taxon>Colpodellida</taxon>
        <taxon>Vitrellaceae</taxon>
        <taxon>Vitrella</taxon>
    </lineage>
</organism>
<dbReference type="Pfam" id="PF00400">
    <property type="entry name" value="WD40"/>
    <property type="match status" value="5"/>
</dbReference>
<keyword evidence="4" id="KW-0175">Coiled coil</keyword>
<feature type="repeat" description="WD" evidence="3">
    <location>
        <begin position="399"/>
        <end position="438"/>
    </location>
</feature>
<dbReference type="PROSITE" id="PS50082">
    <property type="entry name" value="WD_REPEATS_2"/>
    <property type="match status" value="4"/>
</dbReference>
<evidence type="ECO:0000313" key="6">
    <source>
        <dbReference type="Proteomes" id="UP000041254"/>
    </source>
</evidence>